<accession>A0A0C2YNT2</accession>
<dbReference type="HOGENOM" id="CLU_2197292_0_0_1"/>
<dbReference type="AlphaFoldDB" id="A0A0C2YNT2"/>
<reference evidence="2" key="2">
    <citation type="submission" date="2015-01" db="EMBL/GenBank/DDBJ databases">
        <title>Evolutionary Origins and Diversification of the Mycorrhizal Mutualists.</title>
        <authorList>
            <consortium name="DOE Joint Genome Institute"/>
            <consortium name="Mycorrhizal Genomics Consortium"/>
            <person name="Kohler A."/>
            <person name="Kuo A."/>
            <person name="Nagy L.G."/>
            <person name="Floudas D."/>
            <person name="Copeland A."/>
            <person name="Barry K.W."/>
            <person name="Cichocki N."/>
            <person name="Veneault-Fourrey C."/>
            <person name="LaButti K."/>
            <person name="Lindquist E.A."/>
            <person name="Lipzen A."/>
            <person name="Lundell T."/>
            <person name="Morin E."/>
            <person name="Murat C."/>
            <person name="Riley R."/>
            <person name="Ohm R."/>
            <person name="Sun H."/>
            <person name="Tunlid A."/>
            <person name="Henrissat B."/>
            <person name="Grigoriev I.V."/>
            <person name="Hibbett D.S."/>
            <person name="Martin F."/>
        </authorList>
    </citation>
    <scope>NUCLEOTIDE SEQUENCE [LARGE SCALE GENOMIC DNA]</scope>
    <source>
        <strain evidence="2">h7</strain>
    </source>
</reference>
<dbReference type="Proteomes" id="UP000053424">
    <property type="component" value="Unassembled WGS sequence"/>
</dbReference>
<organism evidence="1 2">
    <name type="scientific">Hebeloma cylindrosporum</name>
    <dbReference type="NCBI Taxonomy" id="76867"/>
    <lineage>
        <taxon>Eukaryota</taxon>
        <taxon>Fungi</taxon>
        <taxon>Dikarya</taxon>
        <taxon>Basidiomycota</taxon>
        <taxon>Agaricomycotina</taxon>
        <taxon>Agaricomycetes</taxon>
        <taxon>Agaricomycetidae</taxon>
        <taxon>Agaricales</taxon>
        <taxon>Agaricineae</taxon>
        <taxon>Hymenogastraceae</taxon>
        <taxon>Hebeloma</taxon>
    </lineage>
</organism>
<dbReference type="EMBL" id="KN831777">
    <property type="protein sequence ID" value="KIM42672.1"/>
    <property type="molecule type" value="Genomic_DNA"/>
</dbReference>
<proteinExistence type="predicted"/>
<reference evidence="1 2" key="1">
    <citation type="submission" date="2014-04" db="EMBL/GenBank/DDBJ databases">
        <authorList>
            <consortium name="DOE Joint Genome Institute"/>
            <person name="Kuo A."/>
            <person name="Gay G."/>
            <person name="Dore J."/>
            <person name="Kohler A."/>
            <person name="Nagy L.G."/>
            <person name="Floudas D."/>
            <person name="Copeland A."/>
            <person name="Barry K.W."/>
            <person name="Cichocki N."/>
            <person name="Veneault-Fourrey C."/>
            <person name="LaButti K."/>
            <person name="Lindquist E.A."/>
            <person name="Lipzen A."/>
            <person name="Lundell T."/>
            <person name="Morin E."/>
            <person name="Murat C."/>
            <person name="Sun H."/>
            <person name="Tunlid A."/>
            <person name="Henrissat B."/>
            <person name="Grigoriev I.V."/>
            <person name="Hibbett D.S."/>
            <person name="Martin F."/>
            <person name="Nordberg H.P."/>
            <person name="Cantor M.N."/>
            <person name="Hua S.X."/>
        </authorList>
    </citation>
    <scope>NUCLEOTIDE SEQUENCE [LARGE SCALE GENOMIC DNA]</scope>
    <source>
        <strain evidence="2">h7</strain>
    </source>
</reference>
<sequence>MDSKSKGRRQRQQRLITTGIQTRRPDYISKIMNHGGWQLPRLAKGTTSSMLRNRYAVVLILTLFGTVKRIVEMREARNLFELAGYILAGSRERPGSSQVEFAKAPGDS</sequence>
<protein>
    <submittedName>
        <fullName evidence="1">Uncharacterized protein</fullName>
    </submittedName>
</protein>
<evidence type="ECO:0000313" key="2">
    <source>
        <dbReference type="Proteomes" id="UP000053424"/>
    </source>
</evidence>
<gene>
    <name evidence="1" type="ORF">M413DRAFT_121497</name>
</gene>
<name>A0A0C2YNT2_HEBCY</name>
<evidence type="ECO:0000313" key="1">
    <source>
        <dbReference type="EMBL" id="KIM42672.1"/>
    </source>
</evidence>
<keyword evidence="2" id="KW-1185">Reference proteome</keyword>